<feature type="region of interest" description="Disordered" evidence="1">
    <location>
        <begin position="1"/>
        <end position="23"/>
    </location>
</feature>
<sequence length="514" mass="58553">MVDRNNNNNNTDGGHDGDDDDDGEETLKYGLLNIVSSCDILASSSSSSSLSCNIKVPKVRFGKTGIQIPIVTLGCMRFQQTWDGTMNDFEKVSKECQDNLTETMYHAIHNLGINHIETARGYGSSELQIGHAFKSIFDRGIKREDLIIQTKVNCMPAKDFRKTLETSFRLLQLDYIDLFSFHGVNMDFAYDLMFQNEDDENLMDIIKEYQAEGKIKHIGFSTHGQPELIKRCIETDQFEYANIHYHFLGSYTASGGGQCGGNLDNIRLMKEKDMGVFIISPYDKGGKLYAPSKKLRSLILPDLEPIQYGPLWLWNHEHIDEQSAPIHTITIGAARPSDLDEPVIAAYMMANRKEEMIEKVKNVSKRLHDAEVDALGKDWIENWHKGIVNDVYSFGQIVWCHNLIKSYGMLDYAKDRYAVFDKNLQSWDFELSREENIGKSRIGWGYTPGIATRLGSDYSPLLPNVPEKQKEQILKAIEFTYLHCSNNNTAAKLTIPEECECAYDMRPWTAFPER</sequence>
<reference evidence="3 4" key="1">
    <citation type="submission" date="2016-09" db="EMBL/GenBank/DDBJ databases">
        <title>Extensive genetic diversity and differential bi-allelic expression allows diatom success in the polar Southern Ocean.</title>
        <authorList>
            <consortium name="DOE Joint Genome Institute"/>
            <person name="Mock T."/>
            <person name="Otillar R.P."/>
            <person name="Strauss J."/>
            <person name="Dupont C."/>
            <person name="Frickenhaus S."/>
            <person name="Maumus F."/>
            <person name="Mcmullan M."/>
            <person name="Sanges R."/>
            <person name="Schmutz J."/>
            <person name="Toseland A."/>
            <person name="Valas R."/>
            <person name="Veluchamy A."/>
            <person name="Ward B.J."/>
            <person name="Allen A."/>
            <person name="Barry K."/>
            <person name="Falciatore A."/>
            <person name="Ferrante M."/>
            <person name="Fortunato A.E."/>
            <person name="Gloeckner G."/>
            <person name="Gruber A."/>
            <person name="Hipkin R."/>
            <person name="Janech M."/>
            <person name="Kroth P."/>
            <person name="Leese F."/>
            <person name="Lindquist E."/>
            <person name="Lyon B.R."/>
            <person name="Martin J."/>
            <person name="Mayer C."/>
            <person name="Parker M."/>
            <person name="Quesneville H."/>
            <person name="Raymond J."/>
            <person name="Uhlig C."/>
            <person name="Valentin K.U."/>
            <person name="Worden A.Z."/>
            <person name="Armbrust E.V."/>
            <person name="Bowler C."/>
            <person name="Green B."/>
            <person name="Moulton V."/>
            <person name="Van Oosterhout C."/>
            <person name="Grigoriev I."/>
        </authorList>
    </citation>
    <scope>NUCLEOTIDE SEQUENCE [LARGE SCALE GENOMIC DNA]</scope>
    <source>
        <strain evidence="3 4">CCMP1102</strain>
    </source>
</reference>
<proteinExistence type="predicted"/>
<dbReference type="EMBL" id="KV784358">
    <property type="protein sequence ID" value="OEU16512.1"/>
    <property type="molecule type" value="Genomic_DNA"/>
</dbReference>
<name>A0A1E7FEA9_9STRA</name>
<keyword evidence="4" id="KW-1185">Reference proteome</keyword>
<gene>
    <name evidence="3" type="ORF">FRACYDRAFT_208308</name>
</gene>
<evidence type="ECO:0000259" key="2">
    <source>
        <dbReference type="Pfam" id="PF00248"/>
    </source>
</evidence>
<dbReference type="OrthoDB" id="37537at2759"/>
<dbReference type="InterPro" id="IPR053135">
    <property type="entry name" value="AKR2_Oxidoreductase"/>
</dbReference>
<feature type="compositionally biased region" description="Low complexity" evidence="1">
    <location>
        <begin position="1"/>
        <end position="12"/>
    </location>
</feature>
<dbReference type="Proteomes" id="UP000095751">
    <property type="component" value="Unassembled WGS sequence"/>
</dbReference>
<dbReference type="Gene3D" id="3.20.20.100">
    <property type="entry name" value="NADP-dependent oxidoreductase domain"/>
    <property type="match status" value="1"/>
</dbReference>
<dbReference type="PANTHER" id="PTHR43312">
    <property type="entry name" value="D-THREO-ALDOSE 1-DEHYDROGENASE"/>
    <property type="match status" value="1"/>
</dbReference>
<accession>A0A1E7FEA9</accession>
<dbReference type="SUPFAM" id="SSF51430">
    <property type="entry name" value="NAD(P)-linked oxidoreductase"/>
    <property type="match status" value="1"/>
</dbReference>
<dbReference type="Pfam" id="PF00248">
    <property type="entry name" value="Aldo_ket_red"/>
    <property type="match status" value="1"/>
</dbReference>
<evidence type="ECO:0000313" key="4">
    <source>
        <dbReference type="Proteomes" id="UP000095751"/>
    </source>
</evidence>
<dbReference type="InterPro" id="IPR023210">
    <property type="entry name" value="NADP_OxRdtase_dom"/>
</dbReference>
<dbReference type="InterPro" id="IPR036812">
    <property type="entry name" value="NAD(P)_OxRdtase_dom_sf"/>
</dbReference>
<evidence type="ECO:0000313" key="3">
    <source>
        <dbReference type="EMBL" id="OEU16512.1"/>
    </source>
</evidence>
<dbReference type="AlphaFoldDB" id="A0A1E7FEA9"/>
<protein>
    <submittedName>
        <fullName evidence="3">Aldo/keto reductase</fullName>
    </submittedName>
</protein>
<dbReference type="InParanoid" id="A0A1E7FEA9"/>
<feature type="domain" description="NADP-dependent oxidoreductase" evidence="2">
    <location>
        <begin position="73"/>
        <end position="232"/>
    </location>
</feature>
<dbReference type="PANTHER" id="PTHR43312:SF2">
    <property type="entry name" value="OXIDOREDUCTASE"/>
    <property type="match status" value="1"/>
</dbReference>
<evidence type="ECO:0000256" key="1">
    <source>
        <dbReference type="SAM" id="MobiDB-lite"/>
    </source>
</evidence>
<organism evidence="3 4">
    <name type="scientific">Fragilariopsis cylindrus CCMP1102</name>
    <dbReference type="NCBI Taxonomy" id="635003"/>
    <lineage>
        <taxon>Eukaryota</taxon>
        <taxon>Sar</taxon>
        <taxon>Stramenopiles</taxon>
        <taxon>Ochrophyta</taxon>
        <taxon>Bacillariophyta</taxon>
        <taxon>Bacillariophyceae</taxon>
        <taxon>Bacillariophycidae</taxon>
        <taxon>Bacillariales</taxon>
        <taxon>Bacillariaceae</taxon>
        <taxon>Fragilariopsis</taxon>
    </lineage>
</organism>
<dbReference type="KEGG" id="fcy:FRACYDRAFT_208308"/>